<evidence type="ECO:0000313" key="2">
    <source>
        <dbReference type="Proteomes" id="UP000537825"/>
    </source>
</evidence>
<dbReference type="Proteomes" id="UP000537825">
    <property type="component" value="Unassembled WGS sequence"/>
</dbReference>
<organism evidence="1 2">
    <name type="scientific">Corallococcus exiguus</name>
    <dbReference type="NCBI Taxonomy" id="83462"/>
    <lineage>
        <taxon>Bacteria</taxon>
        <taxon>Pseudomonadati</taxon>
        <taxon>Myxococcota</taxon>
        <taxon>Myxococcia</taxon>
        <taxon>Myxococcales</taxon>
        <taxon>Cystobacterineae</taxon>
        <taxon>Myxococcaceae</taxon>
        <taxon>Corallococcus</taxon>
    </lineage>
</organism>
<sequence length="165" mass="18608">MPGSNVKVGDSTSAGSGNVLPDKQAFCQDVKAVVRTVGKGFKPLRGQAQRGNTEELSIWESTKNIQDLRCSVYQTRVLGDYVYCVQTNLECAPAQDRFHLLSSYLMNTCYPGWSWRDSRLDSWDTYSQRRSVLATNDEGLRISLEMSRAKDSYSRCDVTLTFELL</sequence>
<dbReference type="AlphaFoldDB" id="A0A7X4Y965"/>
<comment type="caution">
    <text evidence="1">The sequence shown here is derived from an EMBL/GenBank/DDBJ whole genome shotgun (WGS) entry which is preliminary data.</text>
</comment>
<reference evidence="1 2" key="1">
    <citation type="submission" date="2020-01" db="EMBL/GenBank/DDBJ databases">
        <title>The draft genome sequence of Corallococcus exiguus DSM 14696.</title>
        <authorList>
            <person name="Zhang X."/>
            <person name="Zhu H."/>
        </authorList>
    </citation>
    <scope>NUCLEOTIDE SEQUENCE [LARGE SCALE GENOMIC DNA]</scope>
    <source>
        <strain evidence="1 2">DSM 14696</strain>
    </source>
</reference>
<dbReference type="RefSeq" id="WP_139921339.1">
    <property type="nucleotide sequence ID" value="NZ_CBCSLE010000099.1"/>
</dbReference>
<keyword evidence="2" id="KW-1185">Reference proteome</keyword>
<evidence type="ECO:0000313" key="1">
    <source>
        <dbReference type="EMBL" id="NBC41183.1"/>
    </source>
</evidence>
<protein>
    <submittedName>
        <fullName evidence="1">Uncharacterized protein</fullName>
    </submittedName>
</protein>
<proteinExistence type="predicted"/>
<dbReference type="EMBL" id="JAAAPK010000003">
    <property type="protein sequence ID" value="NBC41183.1"/>
    <property type="molecule type" value="Genomic_DNA"/>
</dbReference>
<name>A0A7X4Y965_9BACT</name>
<accession>A0A7X4Y965</accession>
<gene>
    <name evidence="1" type="ORF">GTZ93_15225</name>
</gene>